<keyword evidence="2" id="KW-0812">Transmembrane</keyword>
<organism evidence="3 4">
    <name type="scientific">Sphingomonas lutea</name>
    <dbReference type="NCBI Taxonomy" id="1045317"/>
    <lineage>
        <taxon>Bacteria</taxon>
        <taxon>Pseudomonadati</taxon>
        <taxon>Pseudomonadota</taxon>
        <taxon>Alphaproteobacteria</taxon>
        <taxon>Sphingomonadales</taxon>
        <taxon>Sphingomonadaceae</taxon>
        <taxon>Sphingomonas</taxon>
    </lineage>
</organism>
<evidence type="ECO:0000313" key="4">
    <source>
        <dbReference type="Proteomes" id="UP000515971"/>
    </source>
</evidence>
<keyword evidence="4" id="KW-1185">Reference proteome</keyword>
<dbReference type="RefSeq" id="WP_187538008.1">
    <property type="nucleotide sequence ID" value="NZ_BAABJT010000001.1"/>
</dbReference>
<evidence type="ECO:0000313" key="3">
    <source>
        <dbReference type="EMBL" id="QNN67419.1"/>
    </source>
</evidence>
<dbReference type="AlphaFoldDB" id="A0A7G9SHU4"/>
<accession>A0A7G9SHU4</accession>
<sequence length="110" mass="12304">MPRKDDTAAPPAARSWTKPDEYLASLARRRTARRARDPGPRTSPETPRFTLSTLPFLVLMLALAVLTIAIFIAALPLHDGSERNAAKAETKEVGMARKGWFQDAEREFRN</sequence>
<keyword evidence="2" id="KW-0472">Membrane</keyword>
<feature type="transmembrane region" description="Helical" evidence="2">
    <location>
        <begin position="54"/>
        <end position="77"/>
    </location>
</feature>
<dbReference type="KEGG" id="slut:H9L13_00100"/>
<protein>
    <submittedName>
        <fullName evidence="3">Uncharacterized protein</fullName>
    </submittedName>
</protein>
<gene>
    <name evidence="3" type="ORF">H9L13_00100</name>
</gene>
<dbReference type="Proteomes" id="UP000515971">
    <property type="component" value="Chromosome"/>
</dbReference>
<name>A0A7G9SHU4_9SPHN</name>
<feature type="region of interest" description="Disordered" evidence="1">
    <location>
        <begin position="1"/>
        <end position="20"/>
    </location>
</feature>
<keyword evidence="2" id="KW-1133">Transmembrane helix</keyword>
<dbReference type="EMBL" id="CP060718">
    <property type="protein sequence ID" value="QNN67419.1"/>
    <property type="molecule type" value="Genomic_DNA"/>
</dbReference>
<evidence type="ECO:0000256" key="2">
    <source>
        <dbReference type="SAM" id="Phobius"/>
    </source>
</evidence>
<feature type="region of interest" description="Disordered" evidence="1">
    <location>
        <begin position="27"/>
        <end position="48"/>
    </location>
</feature>
<reference evidence="3 4" key="1">
    <citation type="submission" date="2020-08" db="EMBL/GenBank/DDBJ databases">
        <title>Genome sequence of Sphingomonas lutea KCTC 23642T.</title>
        <authorList>
            <person name="Hyun D.-W."/>
            <person name="Bae J.-W."/>
        </authorList>
    </citation>
    <scope>NUCLEOTIDE SEQUENCE [LARGE SCALE GENOMIC DNA]</scope>
    <source>
        <strain evidence="3 4">KCTC 23642</strain>
    </source>
</reference>
<evidence type="ECO:0000256" key="1">
    <source>
        <dbReference type="SAM" id="MobiDB-lite"/>
    </source>
</evidence>
<proteinExistence type="predicted"/>